<dbReference type="EMBL" id="QWGE01000001">
    <property type="protein sequence ID" value="RIJ42657.1"/>
    <property type="molecule type" value="Genomic_DNA"/>
</dbReference>
<dbReference type="AlphaFoldDB" id="A0A399SL17"/>
<evidence type="ECO:0000313" key="1">
    <source>
        <dbReference type="EMBL" id="RIJ42657.1"/>
    </source>
</evidence>
<evidence type="ECO:0000313" key="2">
    <source>
        <dbReference type="Proteomes" id="UP000266005"/>
    </source>
</evidence>
<dbReference type="Pfam" id="PF13289">
    <property type="entry name" value="SIR2_2"/>
    <property type="match status" value="1"/>
</dbReference>
<dbReference type="RefSeq" id="WP_119430539.1">
    <property type="nucleotide sequence ID" value="NZ_QWGE01000001.1"/>
</dbReference>
<dbReference type="OrthoDB" id="1688888at2"/>
<keyword evidence="2" id="KW-1185">Reference proteome</keyword>
<name>A0A399SL17_9BACT</name>
<sequence length="391" mass="45707">MENKTVKDNEHAIKKIEDILQSGYVSNGKFNDVFDSDQLVSINSLIGDRDPYEFKPSEILFWVERGTYYDELDNFQNGEAQEKFNELIEYLYTSEQESVFEELKDAIERKRVAPFIGAGISKSFDFPLWEEALRNINDSLGKLNGVEDLISSYDYLQAAECLFQYNPTIFNHYIRKKFPLGLEKKNDLVKWGVPRLLTKVTSGCVITTNYDKILEVVFESDGKPFQGFMRGVNQEKFVTKLIKNDRCILKLHGDYEYEDSYIFCQSQYSNAYYKDGTSEIDFTKPLPKTLRQIYISYSLLFLGCSLEQDKTLDLFNNVKSENQFDIPDHFAILENKNPEEPQWKIDVESRLLSLNIRPIWFPKGKYEMIEQMISLALDLIEKKVNFKRKKS</sequence>
<dbReference type="InterPro" id="IPR029035">
    <property type="entry name" value="DHS-like_NAD/FAD-binding_dom"/>
</dbReference>
<protein>
    <submittedName>
        <fullName evidence="1">Uncharacterized protein</fullName>
    </submittedName>
</protein>
<gene>
    <name evidence="1" type="ORF">D1627_02035</name>
</gene>
<proteinExistence type="predicted"/>
<comment type="caution">
    <text evidence="1">The sequence shown here is derived from an EMBL/GenBank/DDBJ whole genome shotgun (WGS) entry which is preliminary data.</text>
</comment>
<dbReference type="SUPFAM" id="SSF52467">
    <property type="entry name" value="DHS-like NAD/FAD-binding domain"/>
    <property type="match status" value="1"/>
</dbReference>
<reference evidence="2" key="1">
    <citation type="submission" date="2018-08" db="EMBL/GenBank/DDBJ databases">
        <title>Mucilaginibacter sp. MYSH2.</title>
        <authorList>
            <person name="Seo T."/>
        </authorList>
    </citation>
    <scope>NUCLEOTIDE SEQUENCE [LARGE SCALE GENOMIC DNA]</scope>
    <source>
        <strain evidence="2">KIRAN</strain>
    </source>
</reference>
<dbReference type="Proteomes" id="UP000266005">
    <property type="component" value="Unassembled WGS sequence"/>
</dbReference>
<accession>A0A399SL17</accession>
<organism evidence="1 2">
    <name type="scientific">Pontibacter oryzae</name>
    <dbReference type="NCBI Taxonomy" id="2304593"/>
    <lineage>
        <taxon>Bacteria</taxon>
        <taxon>Pseudomonadati</taxon>
        <taxon>Bacteroidota</taxon>
        <taxon>Cytophagia</taxon>
        <taxon>Cytophagales</taxon>
        <taxon>Hymenobacteraceae</taxon>
        <taxon>Pontibacter</taxon>
    </lineage>
</organism>